<evidence type="ECO:0000313" key="2">
    <source>
        <dbReference type="Proteomes" id="UP001596512"/>
    </source>
</evidence>
<comment type="caution">
    <text evidence="1">The sequence shown here is derived from an EMBL/GenBank/DDBJ whole genome shotgun (WGS) entry which is preliminary data.</text>
</comment>
<dbReference type="InterPro" id="IPR029475">
    <property type="entry name" value="DUF6807"/>
</dbReference>
<proteinExistence type="predicted"/>
<evidence type="ECO:0000313" key="1">
    <source>
        <dbReference type="EMBL" id="MFC7616456.1"/>
    </source>
</evidence>
<dbReference type="EMBL" id="JBHTEY010000004">
    <property type="protein sequence ID" value="MFC7616456.1"/>
    <property type="molecule type" value="Genomic_DNA"/>
</dbReference>
<name>A0ABW2TSK5_9PSEU</name>
<keyword evidence="2" id="KW-1185">Reference proteome</keyword>
<protein>
    <submittedName>
        <fullName evidence="1">DUF6807 family protein</fullName>
    </submittedName>
</protein>
<gene>
    <name evidence="1" type="ORF">ACFQV2_26310</name>
</gene>
<reference evidence="2" key="1">
    <citation type="journal article" date="2019" name="Int. J. Syst. Evol. Microbiol.">
        <title>The Global Catalogue of Microorganisms (GCM) 10K type strain sequencing project: providing services to taxonomists for standard genome sequencing and annotation.</title>
        <authorList>
            <consortium name="The Broad Institute Genomics Platform"/>
            <consortium name="The Broad Institute Genome Sequencing Center for Infectious Disease"/>
            <person name="Wu L."/>
            <person name="Ma J."/>
        </authorList>
    </citation>
    <scope>NUCLEOTIDE SEQUENCE [LARGE SCALE GENOMIC DNA]</scope>
    <source>
        <strain evidence="2">JCM 17695</strain>
    </source>
</reference>
<dbReference type="Proteomes" id="UP001596512">
    <property type="component" value="Unassembled WGS sequence"/>
</dbReference>
<sequence>MPAILAPRPHLALTTLTGTRVTDVRPEDHHWHLGVGVAVQDVGGANLWGGRTYVRGAGYQWLDDHGSMEHVRWNALRADVLDHDLDWRGPNRGRLLREHRVVRARPVDGGWRLGFAFALRSPVPVRLGSPETNGREGAGYGGFFWRLPRPTGPSAVFTPDARGEHAVHGRPAPWLAYQGDDGGRPFTVALRGADPVTAADRWFVRQEGYPGLGSSLAPATVDEDGPARGFDALVLDGHAGPERITALWSA</sequence>
<accession>A0ABW2TSK5</accession>
<organism evidence="1 2">
    <name type="scientific">Actinokineospora soli</name>
    <dbReference type="NCBI Taxonomy" id="1048753"/>
    <lineage>
        <taxon>Bacteria</taxon>
        <taxon>Bacillati</taxon>
        <taxon>Actinomycetota</taxon>
        <taxon>Actinomycetes</taxon>
        <taxon>Pseudonocardiales</taxon>
        <taxon>Pseudonocardiaceae</taxon>
        <taxon>Actinokineospora</taxon>
    </lineage>
</organism>
<dbReference type="Pfam" id="PF14100">
    <property type="entry name" value="DUF6807"/>
    <property type="match status" value="1"/>
</dbReference>